<gene>
    <name evidence="21" type="ORF">MONAX_5E007436</name>
</gene>
<dbReference type="Pfam" id="PF00413">
    <property type="entry name" value="Peptidase_M10"/>
    <property type="match status" value="1"/>
</dbReference>
<dbReference type="GO" id="GO:0031012">
    <property type="term" value="C:extracellular matrix"/>
    <property type="evidence" value="ECO:0007669"/>
    <property type="project" value="InterPro"/>
</dbReference>
<evidence type="ECO:0000256" key="12">
    <source>
        <dbReference type="ARBA" id="ARBA00023049"/>
    </source>
</evidence>
<comment type="cofactor">
    <cofactor evidence="17">
        <name>Ca(2+)</name>
        <dbReference type="ChEBI" id="CHEBI:29108"/>
    </cofactor>
    <text evidence="17">Can bind about 5 Ca(2+) ions per subunit.</text>
</comment>
<dbReference type="InterPro" id="IPR033739">
    <property type="entry name" value="M10A_MMP"/>
</dbReference>
<dbReference type="GO" id="GO:0030574">
    <property type="term" value="P:collagen catabolic process"/>
    <property type="evidence" value="ECO:0007669"/>
    <property type="project" value="UniProtKB-KW"/>
</dbReference>
<evidence type="ECO:0000256" key="11">
    <source>
        <dbReference type="ARBA" id="ARBA00022837"/>
    </source>
</evidence>
<dbReference type="PANTHER" id="PTHR10201">
    <property type="entry name" value="MATRIX METALLOPROTEINASE"/>
    <property type="match status" value="1"/>
</dbReference>
<dbReference type="Pfam" id="PF01471">
    <property type="entry name" value="PG_binding_1"/>
    <property type="match status" value="1"/>
</dbReference>
<evidence type="ECO:0000256" key="8">
    <source>
        <dbReference type="ARBA" id="ARBA00022737"/>
    </source>
</evidence>
<dbReference type="InterPro" id="IPR024079">
    <property type="entry name" value="MetalloPept_cat_dom_sf"/>
</dbReference>
<evidence type="ECO:0000256" key="1">
    <source>
        <dbReference type="ARBA" id="ARBA00004498"/>
    </source>
</evidence>
<evidence type="ECO:0000256" key="5">
    <source>
        <dbReference type="ARBA" id="ARBA00022670"/>
    </source>
</evidence>
<dbReference type="Gene3D" id="2.10.10.10">
    <property type="entry name" value="Fibronectin, type II, collagen-binding"/>
    <property type="match status" value="1"/>
</dbReference>
<comment type="caution">
    <text evidence="21">The sequence shown here is derived from an EMBL/GenBank/DDBJ whole genome shotgun (WGS) entry which is preliminary data.</text>
</comment>
<protein>
    <recommendedName>
        <fullName evidence="20">Fibronectin type-II domain-containing protein</fullName>
    </recommendedName>
</protein>
<dbReference type="GO" id="GO:0005615">
    <property type="term" value="C:extracellular space"/>
    <property type="evidence" value="ECO:0007669"/>
    <property type="project" value="TreeGrafter"/>
</dbReference>
<dbReference type="SUPFAM" id="SSF57440">
    <property type="entry name" value="Kringle-like"/>
    <property type="match status" value="1"/>
</dbReference>
<evidence type="ECO:0000256" key="7">
    <source>
        <dbReference type="ARBA" id="ARBA00022729"/>
    </source>
</evidence>
<feature type="signal peptide" evidence="19">
    <location>
        <begin position="1"/>
        <end position="19"/>
    </location>
</feature>
<evidence type="ECO:0000313" key="21">
    <source>
        <dbReference type="EMBL" id="VTJ66141.1"/>
    </source>
</evidence>
<feature type="binding site" evidence="17">
    <location>
        <position position="176"/>
    </location>
    <ligand>
        <name>Zn(2+)</name>
        <dbReference type="ChEBI" id="CHEBI:29105"/>
        <label>1</label>
    </ligand>
</feature>
<dbReference type="Gene3D" id="3.40.390.10">
    <property type="entry name" value="Collagenase (Catalytic Domain)"/>
    <property type="match status" value="1"/>
</dbReference>
<feature type="binding site" evidence="17">
    <location>
        <position position="183"/>
    </location>
    <ligand>
        <name>Ca(2+)</name>
        <dbReference type="ChEBI" id="CHEBI:29108"/>
        <label>3</label>
    </ligand>
</feature>
<feature type="disulfide bond" evidence="18">
    <location>
        <begin position="265"/>
        <end position="291"/>
    </location>
</feature>
<dbReference type="SMART" id="SM00235">
    <property type="entry name" value="ZnMc"/>
    <property type="match status" value="1"/>
</dbReference>
<dbReference type="PRINTS" id="PR00013">
    <property type="entry name" value="FNTYPEII"/>
</dbReference>
<dbReference type="GO" id="GO:0044706">
    <property type="term" value="P:multi-multicellular organism process"/>
    <property type="evidence" value="ECO:0007669"/>
    <property type="project" value="UniProtKB-ARBA"/>
</dbReference>
<keyword evidence="11 17" id="KW-0106">Calcium</keyword>
<dbReference type="AlphaFoldDB" id="A0A5E4BB71"/>
<dbReference type="InterPro" id="IPR002477">
    <property type="entry name" value="Peptidoglycan-bd-like"/>
</dbReference>
<evidence type="ECO:0000256" key="17">
    <source>
        <dbReference type="PIRSR" id="PIRSR621190-2"/>
    </source>
</evidence>
<dbReference type="CDD" id="cd00062">
    <property type="entry name" value="FN2"/>
    <property type="match status" value="1"/>
</dbReference>
<feature type="binding site" evidence="17">
    <location>
        <position position="209"/>
    </location>
    <ligand>
        <name>Ca(2+)</name>
        <dbReference type="ChEBI" id="CHEBI:29108"/>
        <label>1</label>
    </ligand>
</feature>
<feature type="binding site" description="in inhibited form" evidence="17">
    <location>
        <position position="100"/>
    </location>
    <ligand>
        <name>Zn(2+)</name>
        <dbReference type="ChEBI" id="CHEBI:29105"/>
        <label>2</label>
        <note>catalytic</note>
    </ligand>
</feature>
<dbReference type="SUPFAM" id="SSF47090">
    <property type="entry name" value="PGBD-like"/>
    <property type="match status" value="1"/>
</dbReference>
<keyword evidence="8" id="KW-0677">Repeat</keyword>
<evidence type="ECO:0000256" key="2">
    <source>
        <dbReference type="ARBA" id="ARBA00010370"/>
    </source>
</evidence>
<accession>A0A5E4BB71</accession>
<evidence type="ECO:0000256" key="19">
    <source>
        <dbReference type="SAM" id="SignalP"/>
    </source>
</evidence>
<dbReference type="GO" id="GO:0004222">
    <property type="term" value="F:metalloendopeptidase activity"/>
    <property type="evidence" value="ECO:0007669"/>
    <property type="project" value="InterPro"/>
</dbReference>
<dbReference type="SMART" id="SM00059">
    <property type="entry name" value="FN2"/>
    <property type="match status" value="1"/>
</dbReference>
<dbReference type="PRINTS" id="PR00138">
    <property type="entry name" value="MATRIXIN"/>
</dbReference>
<keyword evidence="10 17" id="KW-0862">Zinc</keyword>
<dbReference type="InterPro" id="IPR036943">
    <property type="entry name" value="FN_type2_sf"/>
</dbReference>
<dbReference type="InterPro" id="IPR036365">
    <property type="entry name" value="PGBD-like_sf"/>
</dbReference>
<sequence length="311" mass="34282">MRSWQPLVLALLVLGCCSAAPAQRQPAFVVFPRDLRTTNLTDMQLAQEYLFRYGYTRVAEMHTDALSLRPALLLLQKRLSLPQTGQLDSATLKAMRTPRCGVPDLGKFQTFEGDLKWHHHNITYWIQNYSEDLPRDVIDDAFARAFAVWSAVTPLTFTRVYGREADIVIQFGVAEHGDGYPFDGKDGLLAHAFPPGPGIQGDAHFDDEELWSLGKGVGEIWSRPGVPTSLPPPFPSPTSISSLPDSSPLPAVVPTHFGNANGAPCHFPFTFEGRSYSACTTDGRTDGAPWCSTTANYDTDRKFGFCPSESE</sequence>
<dbReference type="SUPFAM" id="SSF55486">
    <property type="entry name" value="Metalloproteases ('zincins'), catalytic domain"/>
    <property type="match status" value="1"/>
</dbReference>
<dbReference type="InterPro" id="IPR013806">
    <property type="entry name" value="Kringle-like"/>
</dbReference>
<dbReference type="InterPro" id="IPR000562">
    <property type="entry name" value="FN_type2_dom"/>
</dbReference>
<keyword evidence="22" id="KW-1185">Reference proteome</keyword>
<dbReference type="Proteomes" id="UP000335636">
    <property type="component" value="Unassembled WGS sequence"/>
</dbReference>
<evidence type="ECO:0000256" key="9">
    <source>
        <dbReference type="ARBA" id="ARBA00022801"/>
    </source>
</evidence>
<evidence type="ECO:0000256" key="16">
    <source>
        <dbReference type="ARBA" id="ARBA00023180"/>
    </source>
</evidence>
<evidence type="ECO:0000256" key="4">
    <source>
        <dbReference type="ARBA" id="ARBA00022530"/>
    </source>
</evidence>
<comment type="cofactor">
    <cofactor evidence="17">
        <name>Zn(2+)</name>
        <dbReference type="ChEBI" id="CHEBI:29105"/>
    </cofactor>
    <text evidence="17">Binds 2 Zn(2+) ions per subunit.</text>
</comment>
<feature type="binding site" evidence="17">
    <location>
        <position position="204"/>
    </location>
    <ligand>
        <name>Zn(2+)</name>
        <dbReference type="ChEBI" id="CHEBI:29105"/>
        <label>1</label>
    </ligand>
</feature>
<feature type="binding site" evidence="17">
    <location>
        <position position="209"/>
    </location>
    <ligand>
        <name>Ca(2+)</name>
        <dbReference type="ChEBI" id="CHEBI:29108"/>
        <label>3</label>
    </ligand>
</feature>
<evidence type="ECO:0000256" key="14">
    <source>
        <dbReference type="ARBA" id="ARBA00023145"/>
    </source>
</evidence>
<dbReference type="Pfam" id="PF00040">
    <property type="entry name" value="fn2"/>
    <property type="match status" value="1"/>
</dbReference>
<feature type="binding site" evidence="17">
    <location>
        <position position="184"/>
    </location>
    <ligand>
        <name>Ca(2+)</name>
        <dbReference type="ChEBI" id="CHEBI:29108"/>
        <label>3</label>
    </ligand>
</feature>
<comment type="subcellular location">
    <subcellularLocation>
        <location evidence="1">Secreted</location>
        <location evidence="1">Extracellular space</location>
        <location evidence="1">Extracellular matrix</location>
    </subcellularLocation>
</comment>
<keyword evidence="3" id="KW-0964">Secreted</keyword>
<dbReference type="PROSITE" id="PS51257">
    <property type="entry name" value="PROKAR_LIPOPROTEIN"/>
    <property type="match status" value="1"/>
</dbReference>
<feature type="binding site" evidence="17">
    <location>
        <position position="188"/>
    </location>
    <ligand>
        <name>Ca(2+)</name>
        <dbReference type="ChEBI" id="CHEBI:29108"/>
        <label>3</label>
    </ligand>
</feature>
<evidence type="ECO:0000256" key="10">
    <source>
        <dbReference type="ARBA" id="ARBA00022833"/>
    </source>
</evidence>
<feature type="binding site" evidence="17">
    <location>
        <position position="206"/>
    </location>
    <ligand>
        <name>Ca(2+)</name>
        <dbReference type="ChEBI" id="CHEBI:29108"/>
        <label>3</label>
    </ligand>
</feature>
<keyword evidence="14" id="KW-0865">Zymogen</keyword>
<evidence type="ECO:0000256" key="6">
    <source>
        <dbReference type="ARBA" id="ARBA00022723"/>
    </source>
</evidence>
<proteinExistence type="inferred from homology"/>
<evidence type="ECO:0000313" key="22">
    <source>
        <dbReference type="Proteomes" id="UP000335636"/>
    </source>
</evidence>
<keyword evidence="9" id="KW-0378">Hydrolase</keyword>
<feature type="binding site" evidence="17">
    <location>
        <position position="207"/>
    </location>
    <ligand>
        <name>Ca(2+)</name>
        <dbReference type="ChEBI" id="CHEBI:29108"/>
        <label>1</label>
    </ligand>
</feature>
<keyword evidence="4" id="KW-0272">Extracellular matrix</keyword>
<dbReference type="GO" id="GO:0006508">
    <property type="term" value="P:proteolysis"/>
    <property type="evidence" value="ECO:0007669"/>
    <property type="project" value="UniProtKB-KW"/>
</dbReference>
<evidence type="ECO:0000256" key="18">
    <source>
        <dbReference type="PROSITE-ProRule" id="PRU00479"/>
    </source>
</evidence>
<name>A0A5E4BB71_MARMO</name>
<dbReference type="InterPro" id="IPR021190">
    <property type="entry name" value="Pept_M10A"/>
</dbReference>
<keyword evidence="7 19" id="KW-0732">Signal</keyword>
<dbReference type="FunFam" id="2.10.10.10:FF:000001">
    <property type="entry name" value="Fibronectin 1a isoform 1"/>
    <property type="match status" value="1"/>
</dbReference>
<keyword evidence="16" id="KW-0325">Glycoprotein</keyword>
<evidence type="ECO:0000256" key="3">
    <source>
        <dbReference type="ARBA" id="ARBA00022525"/>
    </source>
</evidence>
<evidence type="ECO:0000256" key="15">
    <source>
        <dbReference type="ARBA" id="ARBA00023157"/>
    </source>
</evidence>
<keyword evidence="6 17" id="KW-0479">Metal-binding</keyword>
<dbReference type="PANTHER" id="PTHR10201:SF30">
    <property type="entry name" value="MATRIX METALLOPROTEINASE-9"/>
    <property type="match status" value="1"/>
</dbReference>
<dbReference type="GO" id="GO:0030198">
    <property type="term" value="P:extracellular matrix organization"/>
    <property type="evidence" value="ECO:0007669"/>
    <property type="project" value="TreeGrafter"/>
</dbReference>
<keyword evidence="5" id="KW-0645">Protease</keyword>
<dbReference type="EMBL" id="CABDUW010000333">
    <property type="protein sequence ID" value="VTJ66141.1"/>
    <property type="molecule type" value="Genomic_DNA"/>
</dbReference>
<dbReference type="PROSITE" id="PS00546">
    <property type="entry name" value="CYSTEINE_SWITCH"/>
    <property type="match status" value="1"/>
</dbReference>
<dbReference type="InterPro" id="IPR001818">
    <property type="entry name" value="Pept_M10_metallopeptidase"/>
</dbReference>
<organism evidence="21 22">
    <name type="scientific">Marmota monax</name>
    <name type="common">Woodchuck</name>
    <dbReference type="NCBI Taxonomy" id="9995"/>
    <lineage>
        <taxon>Eukaryota</taxon>
        <taxon>Metazoa</taxon>
        <taxon>Chordata</taxon>
        <taxon>Craniata</taxon>
        <taxon>Vertebrata</taxon>
        <taxon>Euteleostomi</taxon>
        <taxon>Mammalia</taxon>
        <taxon>Eutheria</taxon>
        <taxon>Euarchontoglires</taxon>
        <taxon>Glires</taxon>
        <taxon>Rodentia</taxon>
        <taxon>Sciuromorpha</taxon>
        <taxon>Sciuridae</taxon>
        <taxon>Xerinae</taxon>
        <taxon>Marmotini</taxon>
        <taxon>Marmota</taxon>
    </lineage>
</organism>
<feature type="binding site" evidence="17">
    <location>
        <position position="178"/>
    </location>
    <ligand>
        <name>Zn(2+)</name>
        <dbReference type="ChEBI" id="CHEBI:29105"/>
        <label>1</label>
    </ligand>
</feature>
<dbReference type="FunFam" id="3.40.390.10:FF:000010">
    <property type="entry name" value="72 kDa type IV collagenase"/>
    <property type="match status" value="1"/>
</dbReference>
<evidence type="ECO:0000256" key="13">
    <source>
        <dbReference type="ARBA" id="ARBA00023105"/>
    </source>
</evidence>
<feature type="binding site" evidence="17">
    <location>
        <position position="166"/>
    </location>
    <ligand>
        <name>Ca(2+)</name>
        <dbReference type="ChEBI" id="CHEBI:29108"/>
        <label>2</label>
    </ligand>
</feature>
<dbReference type="GO" id="GO:0008270">
    <property type="term" value="F:zinc ion binding"/>
    <property type="evidence" value="ECO:0007669"/>
    <property type="project" value="InterPro"/>
</dbReference>
<dbReference type="PROSITE" id="PS00023">
    <property type="entry name" value="FN2_1"/>
    <property type="match status" value="1"/>
</dbReference>
<feature type="domain" description="Fibronectin type-II" evidence="20">
    <location>
        <begin position="260"/>
        <end position="308"/>
    </location>
</feature>
<keyword evidence="12" id="KW-0482">Metalloprotease</keyword>
<keyword evidence="13" id="KW-0177">Collagen degradation</keyword>
<dbReference type="InterPro" id="IPR006026">
    <property type="entry name" value="Peptidase_Metallo"/>
</dbReference>
<feature type="binding site" evidence="17">
    <location>
        <position position="191"/>
    </location>
    <ligand>
        <name>Zn(2+)</name>
        <dbReference type="ChEBI" id="CHEBI:29105"/>
        <label>1</label>
    </ligand>
</feature>
<feature type="chain" id="PRO_5022957403" description="Fibronectin type-II domain-containing protein" evidence="19">
    <location>
        <begin position="20"/>
        <end position="311"/>
    </location>
</feature>
<dbReference type="CDD" id="cd04278">
    <property type="entry name" value="ZnMc_MMP"/>
    <property type="match status" value="1"/>
</dbReference>
<comment type="similarity">
    <text evidence="2">Belongs to the peptidase M10A family.</text>
</comment>
<keyword evidence="15 18" id="KW-1015">Disulfide bond</keyword>
<evidence type="ECO:0000259" key="20">
    <source>
        <dbReference type="PROSITE" id="PS51092"/>
    </source>
</evidence>
<dbReference type="PROSITE" id="PS51092">
    <property type="entry name" value="FN2_2"/>
    <property type="match status" value="1"/>
</dbReference>
<feature type="binding site" evidence="17">
    <location>
        <position position="202"/>
    </location>
    <ligand>
        <name>Ca(2+)</name>
        <dbReference type="ChEBI" id="CHEBI:29108"/>
        <label>2</label>
    </ligand>
</feature>
<reference evidence="21" key="1">
    <citation type="submission" date="2019-04" db="EMBL/GenBank/DDBJ databases">
        <authorList>
            <person name="Alioto T."/>
            <person name="Alioto T."/>
        </authorList>
    </citation>
    <scope>NUCLEOTIDE SEQUENCE [LARGE SCALE GENOMIC DNA]</scope>
</reference>
<feature type="binding site" evidence="17">
    <location>
        <position position="132"/>
    </location>
    <ligand>
        <name>Ca(2+)</name>
        <dbReference type="ChEBI" id="CHEBI:29108"/>
        <label>1</label>
    </ligand>
</feature>
<feature type="disulfide bond" evidence="18">
    <location>
        <begin position="279"/>
        <end position="306"/>
    </location>
</feature>
<dbReference type="InterPro" id="IPR021158">
    <property type="entry name" value="Pept_M10A_Zn_BS"/>
</dbReference>